<dbReference type="OrthoDB" id="1917746at2759"/>
<dbReference type="OMA" id="WSCCLFF"/>
<feature type="domain" description="Late embryogenesis abundant protein LEA-2 subgroup" evidence="7">
    <location>
        <begin position="130"/>
        <end position="232"/>
    </location>
</feature>
<keyword evidence="3 6" id="KW-1133">Transmembrane helix</keyword>
<protein>
    <recommendedName>
        <fullName evidence="7">Late embryogenesis abundant protein LEA-2 subgroup domain-containing protein</fullName>
    </recommendedName>
</protein>
<dbReference type="InterPro" id="IPR044839">
    <property type="entry name" value="NDR1-like"/>
</dbReference>
<feature type="region of interest" description="Disordered" evidence="5">
    <location>
        <begin position="1"/>
        <end position="62"/>
    </location>
</feature>
<evidence type="ECO:0000256" key="6">
    <source>
        <dbReference type="SAM" id="Phobius"/>
    </source>
</evidence>
<dbReference type="KEGG" id="egr:104449776"/>
<dbReference type="Gramene" id="KCW69468">
    <property type="protein sequence ID" value="KCW69468"/>
    <property type="gene ID" value="EUGRSUZ_F02922"/>
</dbReference>
<evidence type="ECO:0000256" key="3">
    <source>
        <dbReference type="ARBA" id="ARBA00022989"/>
    </source>
</evidence>
<gene>
    <name evidence="8" type="ORF">EUGRSUZ_F02922</name>
</gene>
<evidence type="ECO:0000256" key="4">
    <source>
        <dbReference type="ARBA" id="ARBA00023136"/>
    </source>
</evidence>
<keyword evidence="4 6" id="KW-0472">Membrane</keyword>
<comment type="subcellular location">
    <subcellularLocation>
        <location evidence="1">Membrane</location>
        <topology evidence="1">Single-pass membrane protein</topology>
    </subcellularLocation>
</comment>
<organism evidence="8">
    <name type="scientific">Eucalyptus grandis</name>
    <name type="common">Flooded gum</name>
    <dbReference type="NCBI Taxonomy" id="71139"/>
    <lineage>
        <taxon>Eukaryota</taxon>
        <taxon>Viridiplantae</taxon>
        <taxon>Streptophyta</taxon>
        <taxon>Embryophyta</taxon>
        <taxon>Tracheophyta</taxon>
        <taxon>Spermatophyta</taxon>
        <taxon>Magnoliopsida</taxon>
        <taxon>eudicotyledons</taxon>
        <taxon>Gunneridae</taxon>
        <taxon>Pentapetalae</taxon>
        <taxon>rosids</taxon>
        <taxon>malvids</taxon>
        <taxon>Myrtales</taxon>
        <taxon>Myrtaceae</taxon>
        <taxon>Myrtoideae</taxon>
        <taxon>Eucalypteae</taxon>
        <taxon>Eucalyptus</taxon>
    </lineage>
</organism>
<dbReference type="InParanoid" id="A0A059BTB3"/>
<proteinExistence type="predicted"/>
<evidence type="ECO:0000256" key="2">
    <source>
        <dbReference type="ARBA" id="ARBA00022692"/>
    </source>
</evidence>
<evidence type="ECO:0000256" key="5">
    <source>
        <dbReference type="SAM" id="MobiDB-lite"/>
    </source>
</evidence>
<sequence length="258" mass="28380">MADHQRVHPAGDPEAPQAPTAPLVPPDASKSDNGDPAPRDNGYYPPPPVQRTIPVVHSRPPKRRRSCCCKCFCWTFSFLALLIVAIAITAGILFLVFRPKLPKYSVDALQITQFAPANNGSLSASFNVNITARNPNKKIGIYYEGGSRITVLYDGEQLCQGALPKFYQGHRNTTVLVVPLSGQTQNATGLLSQLQAEQQATGSIPLNLRVRQPVRVKLGKLKLFKVKFSVRCQLKVNNLSEDSSIRITSSSCKFRLRL</sequence>
<evidence type="ECO:0000256" key="1">
    <source>
        <dbReference type="ARBA" id="ARBA00004167"/>
    </source>
</evidence>
<dbReference type="FunCoup" id="A0A059BTB3">
    <property type="interactions" value="757"/>
</dbReference>
<feature type="compositionally biased region" description="Basic and acidic residues" evidence="5">
    <location>
        <begin position="1"/>
        <end position="11"/>
    </location>
</feature>
<evidence type="ECO:0000313" key="8">
    <source>
        <dbReference type="EMBL" id="KCW69468.1"/>
    </source>
</evidence>
<dbReference type="InterPro" id="IPR004864">
    <property type="entry name" value="LEA_2"/>
</dbReference>
<keyword evidence="2 6" id="KW-0812">Transmembrane</keyword>
<dbReference type="PANTHER" id="PTHR31234:SF72">
    <property type="entry name" value="NDR1_HIN1-LIKE PROTEIN 6"/>
    <property type="match status" value="1"/>
</dbReference>
<name>A0A059BTB3_EUCGR</name>
<dbReference type="Pfam" id="PF03168">
    <property type="entry name" value="LEA_2"/>
    <property type="match status" value="1"/>
</dbReference>
<evidence type="ECO:0000259" key="7">
    <source>
        <dbReference type="Pfam" id="PF03168"/>
    </source>
</evidence>
<dbReference type="GO" id="GO:0098542">
    <property type="term" value="P:defense response to other organism"/>
    <property type="evidence" value="ECO:0007669"/>
    <property type="project" value="InterPro"/>
</dbReference>
<feature type="transmembrane region" description="Helical" evidence="6">
    <location>
        <begin position="74"/>
        <end position="97"/>
    </location>
</feature>
<dbReference type="GO" id="GO:0016020">
    <property type="term" value="C:membrane"/>
    <property type="evidence" value="ECO:0007669"/>
    <property type="project" value="UniProtKB-SubCell"/>
</dbReference>
<accession>A0A059BTB3</accession>
<dbReference type="STRING" id="71139.A0A059BTB3"/>
<reference evidence="8" key="1">
    <citation type="submission" date="2013-07" db="EMBL/GenBank/DDBJ databases">
        <title>The genome of Eucalyptus grandis.</title>
        <authorList>
            <person name="Schmutz J."/>
            <person name="Hayes R."/>
            <person name="Myburg A."/>
            <person name="Tuskan G."/>
            <person name="Grattapaglia D."/>
            <person name="Rokhsar D.S."/>
        </authorList>
    </citation>
    <scope>NUCLEOTIDE SEQUENCE</scope>
    <source>
        <tissue evidence="8">Leaf extractions</tissue>
    </source>
</reference>
<dbReference type="AlphaFoldDB" id="A0A059BTB3"/>
<dbReference type="EMBL" id="KK198758">
    <property type="protein sequence ID" value="KCW69468.1"/>
    <property type="molecule type" value="Genomic_DNA"/>
</dbReference>
<dbReference type="PANTHER" id="PTHR31234">
    <property type="entry name" value="LATE EMBRYOGENESIS ABUNDANT (LEA) HYDROXYPROLINE-RICH GLYCOPROTEIN FAMILY"/>
    <property type="match status" value="1"/>
</dbReference>
<dbReference type="eggNOG" id="ENOG502QVVS">
    <property type="taxonomic scope" value="Eukaryota"/>
</dbReference>